<dbReference type="InterPro" id="IPR036388">
    <property type="entry name" value="WH-like_DNA-bd_sf"/>
</dbReference>
<dbReference type="GeneID" id="78818769"/>
<evidence type="ECO:0000259" key="2">
    <source>
        <dbReference type="Pfam" id="PF01978"/>
    </source>
</evidence>
<dbReference type="InterPro" id="IPR011991">
    <property type="entry name" value="ArsR-like_HTH"/>
</dbReference>
<dbReference type="Gene3D" id="1.10.10.10">
    <property type="entry name" value="Winged helix-like DNA-binding domain superfamily/Winged helix DNA-binding domain"/>
    <property type="match status" value="1"/>
</dbReference>
<name>A0ABD5XXW3_9EURY</name>
<dbReference type="SUPFAM" id="SSF46785">
    <property type="entry name" value="Winged helix' DNA-binding domain"/>
    <property type="match status" value="1"/>
</dbReference>
<feature type="domain" description="Transcription regulator TrmB N-terminal" evidence="2">
    <location>
        <begin position="53"/>
        <end position="120"/>
    </location>
</feature>
<dbReference type="InterPro" id="IPR036390">
    <property type="entry name" value="WH_DNA-bd_sf"/>
</dbReference>
<evidence type="ECO:0000256" key="1">
    <source>
        <dbReference type="SAM" id="MobiDB-lite"/>
    </source>
</evidence>
<feature type="region of interest" description="Disordered" evidence="1">
    <location>
        <begin position="156"/>
        <end position="191"/>
    </location>
</feature>
<dbReference type="CDD" id="cd00090">
    <property type="entry name" value="HTH_ARSR"/>
    <property type="match status" value="1"/>
</dbReference>
<dbReference type="EMBL" id="JBHTAS010000001">
    <property type="protein sequence ID" value="MFC7138529.1"/>
    <property type="molecule type" value="Genomic_DNA"/>
</dbReference>
<sequence>MELTEREVDLYECASCGALKEHEAASCCDGQMEAVDATAVFASPDVETVAREVFDISEMELTVCKRLMRDGEATVQDLASQLNRDPSNINRRLNHLVELGMVEKRSRGLPTGGRVHVYSHAPIEEVQRRFRIGLYGWLTETTELLETFNQEKFEAAIEGGSGPDGRREASIDDGTHAESSPGDESKSASDRERWRSLLVRIVNRSPLR</sequence>
<reference evidence="3 4" key="1">
    <citation type="journal article" date="2019" name="Int. J. Syst. Evol. Microbiol.">
        <title>The Global Catalogue of Microorganisms (GCM) 10K type strain sequencing project: providing services to taxonomists for standard genome sequencing and annotation.</title>
        <authorList>
            <consortium name="The Broad Institute Genomics Platform"/>
            <consortium name="The Broad Institute Genome Sequencing Center for Infectious Disease"/>
            <person name="Wu L."/>
            <person name="Ma J."/>
        </authorList>
    </citation>
    <scope>NUCLEOTIDE SEQUENCE [LARGE SCALE GENOMIC DNA]</scope>
    <source>
        <strain evidence="3 4">XZYJT29</strain>
    </source>
</reference>
<feature type="compositionally biased region" description="Basic and acidic residues" evidence="1">
    <location>
        <begin position="164"/>
        <end position="176"/>
    </location>
</feature>
<dbReference type="RefSeq" id="WP_274324149.1">
    <property type="nucleotide sequence ID" value="NZ_CP118158.1"/>
</dbReference>
<evidence type="ECO:0000313" key="3">
    <source>
        <dbReference type="EMBL" id="MFC7138529.1"/>
    </source>
</evidence>
<protein>
    <submittedName>
        <fullName evidence="3">Helix-turn-helix domain-containing protein</fullName>
    </submittedName>
</protein>
<gene>
    <name evidence="3" type="ORF">ACFQMA_01610</name>
</gene>
<dbReference type="InterPro" id="IPR002831">
    <property type="entry name" value="Tscrpt_reg_TrmB_N"/>
</dbReference>
<keyword evidence="4" id="KW-1185">Reference proteome</keyword>
<accession>A0ABD5XXW3</accession>
<evidence type="ECO:0000313" key="4">
    <source>
        <dbReference type="Proteomes" id="UP001596432"/>
    </source>
</evidence>
<dbReference type="Proteomes" id="UP001596432">
    <property type="component" value="Unassembled WGS sequence"/>
</dbReference>
<organism evidence="3 4">
    <name type="scientific">Halosimplex aquaticum</name>
    <dbReference type="NCBI Taxonomy" id="3026162"/>
    <lineage>
        <taxon>Archaea</taxon>
        <taxon>Methanobacteriati</taxon>
        <taxon>Methanobacteriota</taxon>
        <taxon>Stenosarchaea group</taxon>
        <taxon>Halobacteria</taxon>
        <taxon>Halobacteriales</taxon>
        <taxon>Haloarculaceae</taxon>
        <taxon>Halosimplex</taxon>
    </lineage>
</organism>
<comment type="caution">
    <text evidence="3">The sequence shown here is derived from an EMBL/GenBank/DDBJ whole genome shotgun (WGS) entry which is preliminary data.</text>
</comment>
<proteinExistence type="predicted"/>
<dbReference type="AlphaFoldDB" id="A0ABD5XXW3"/>
<dbReference type="Pfam" id="PF01978">
    <property type="entry name" value="TrmB"/>
    <property type="match status" value="1"/>
</dbReference>